<dbReference type="GO" id="GO:0005737">
    <property type="term" value="C:cytoplasm"/>
    <property type="evidence" value="ECO:0007669"/>
    <property type="project" value="TreeGrafter"/>
</dbReference>
<keyword evidence="3 9" id="KW-0418">Kinase</keyword>
<dbReference type="OMA" id="NHHGSRQ"/>
<feature type="region of interest" description="Disordered" evidence="7">
    <location>
        <begin position="689"/>
        <end position="737"/>
    </location>
</feature>
<feature type="region of interest" description="Disordered" evidence="7">
    <location>
        <begin position="1"/>
        <end position="116"/>
    </location>
</feature>
<comment type="similarity">
    <text evidence="5">Belongs to the protein kinase superfamily. Ser/Thr protein kinase family. GCN2 subfamily.</text>
</comment>
<evidence type="ECO:0000259" key="8">
    <source>
        <dbReference type="PROSITE" id="PS50011"/>
    </source>
</evidence>
<evidence type="ECO:0000256" key="3">
    <source>
        <dbReference type="ARBA" id="ARBA00022777"/>
    </source>
</evidence>
<evidence type="ECO:0000313" key="10">
    <source>
        <dbReference type="EMBL" id="KPI85585.1"/>
    </source>
</evidence>
<dbReference type="VEuPathDB" id="TriTrypDB:Lsey_0178_0120"/>
<feature type="compositionally biased region" description="Basic and acidic residues" evidence="7">
    <location>
        <begin position="971"/>
        <end position="980"/>
    </location>
</feature>
<evidence type="ECO:0000256" key="5">
    <source>
        <dbReference type="ARBA" id="ARBA00037982"/>
    </source>
</evidence>
<dbReference type="Gene3D" id="1.10.510.10">
    <property type="entry name" value="Transferase(Phosphotransferase) domain 1"/>
    <property type="match status" value="2"/>
</dbReference>
<feature type="domain" description="Protein kinase" evidence="8">
    <location>
        <begin position="529"/>
        <end position="867"/>
    </location>
</feature>
<name>C6K3V5_LEPSE</name>
<feature type="compositionally biased region" description="Polar residues" evidence="7">
    <location>
        <begin position="100"/>
        <end position="116"/>
    </location>
</feature>
<accession>C6K3V5</accession>
<dbReference type="InterPro" id="IPR000719">
    <property type="entry name" value="Prot_kinase_dom"/>
</dbReference>
<protein>
    <submittedName>
        <fullName evidence="9">Putative serine/threonine-protein kinase</fullName>
    </submittedName>
</protein>
<evidence type="ECO:0000313" key="11">
    <source>
        <dbReference type="Proteomes" id="UP000038009"/>
    </source>
</evidence>
<feature type="binding site" evidence="6">
    <location>
        <position position="558"/>
    </location>
    <ligand>
        <name>ATP</name>
        <dbReference type="ChEBI" id="CHEBI:30616"/>
    </ligand>
</feature>
<dbReference type="PANTHER" id="PTHR11042:SF186">
    <property type="entry name" value="KINASE, PUTATIVE-RELATED"/>
    <property type="match status" value="1"/>
</dbReference>
<dbReference type="InterPro" id="IPR050339">
    <property type="entry name" value="CC_SR_Kinase"/>
</dbReference>
<dbReference type="GO" id="GO:0005524">
    <property type="term" value="F:ATP binding"/>
    <property type="evidence" value="ECO:0007669"/>
    <property type="project" value="UniProtKB-UniRule"/>
</dbReference>
<feature type="region of interest" description="Disordered" evidence="7">
    <location>
        <begin position="937"/>
        <end position="1000"/>
    </location>
</feature>
<keyword evidence="11" id="KW-1185">Reference proteome</keyword>
<dbReference type="AlphaFoldDB" id="C6K3V5"/>
<feature type="region of interest" description="Disordered" evidence="7">
    <location>
        <begin position="297"/>
        <end position="316"/>
    </location>
</feature>
<organism evidence="9">
    <name type="scientific">Leptomonas seymouri</name>
    <dbReference type="NCBI Taxonomy" id="5684"/>
    <lineage>
        <taxon>Eukaryota</taxon>
        <taxon>Discoba</taxon>
        <taxon>Euglenozoa</taxon>
        <taxon>Kinetoplastea</taxon>
        <taxon>Metakinetoplastina</taxon>
        <taxon>Trypanosomatida</taxon>
        <taxon>Trypanosomatidae</taxon>
        <taxon>Leishmaniinae</taxon>
        <taxon>Leptomonas</taxon>
    </lineage>
</organism>
<dbReference type="Proteomes" id="UP000038009">
    <property type="component" value="Unassembled WGS sequence"/>
</dbReference>
<feature type="compositionally biased region" description="Polar residues" evidence="7">
    <location>
        <begin position="691"/>
        <end position="709"/>
    </location>
</feature>
<reference evidence="10 11" key="2">
    <citation type="journal article" date="2015" name="PLoS Pathog.">
        <title>Leptomonas seymouri: Adaptations to the Dixenous Life Cycle Analyzed by Genome Sequencing, Transcriptome Profiling and Co-infection with Leishmania donovani.</title>
        <authorList>
            <person name="Kraeva N."/>
            <person name="Butenko A."/>
            <person name="Hlavacova J."/>
            <person name="Kostygov A."/>
            <person name="Myskova J."/>
            <person name="Grybchuk D."/>
            <person name="Lestinova T."/>
            <person name="Votypka J."/>
            <person name="Volf P."/>
            <person name="Opperdoes F."/>
            <person name="Flegontov P."/>
            <person name="Lukes J."/>
            <person name="Yurchenko V."/>
        </authorList>
    </citation>
    <scope>NUCLEOTIDE SEQUENCE [LARGE SCALE GENOMIC DNA]</scope>
    <source>
        <strain evidence="10 11">ATCC 30220</strain>
    </source>
</reference>
<evidence type="ECO:0000256" key="7">
    <source>
        <dbReference type="SAM" id="MobiDB-lite"/>
    </source>
</evidence>
<dbReference type="PANTHER" id="PTHR11042">
    <property type="entry name" value="EUKARYOTIC TRANSLATION INITIATION FACTOR 2-ALPHA KINASE EIF2-ALPHA KINASE -RELATED"/>
    <property type="match status" value="1"/>
</dbReference>
<dbReference type="InterPro" id="IPR017441">
    <property type="entry name" value="Protein_kinase_ATP_BS"/>
</dbReference>
<dbReference type="SUPFAM" id="SSF56112">
    <property type="entry name" value="Protein kinase-like (PK-like)"/>
    <property type="match status" value="1"/>
</dbReference>
<dbReference type="FunFam" id="3.30.200.20:FF:001015">
    <property type="entry name" value="Putative serine/threonine-protein kinase"/>
    <property type="match status" value="1"/>
</dbReference>
<dbReference type="PROSITE" id="PS50011">
    <property type="entry name" value="PROTEIN_KINASE_DOM"/>
    <property type="match status" value="1"/>
</dbReference>
<dbReference type="EMBL" id="LJSK01000178">
    <property type="protein sequence ID" value="KPI85585.1"/>
    <property type="molecule type" value="Genomic_DNA"/>
</dbReference>
<dbReference type="Pfam" id="PF00069">
    <property type="entry name" value="Pkinase"/>
    <property type="match status" value="2"/>
</dbReference>
<dbReference type="GO" id="GO:0005634">
    <property type="term" value="C:nucleus"/>
    <property type="evidence" value="ECO:0007669"/>
    <property type="project" value="TreeGrafter"/>
</dbReference>
<evidence type="ECO:0000256" key="2">
    <source>
        <dbReference type="ARBA" id="ARBA00022741"/>
    </source>
</evidence>
<dbReference type="OrthoDB" id="5337378at2759"/>
<dbReference type="EMBL" id="GQ153669">
    <property type="protein sequence ID" value="ACS87894.1"/>
    <property type="molecule type" value="Genomic_DNA"/>
</dbReference>
<feature type="compositionally biased region" description="Low complexity" evidence="7">
    <location>
        <begin position="30"/>
        <end position="52"/>
    </location>
</feature>
<dbReference type="PROSITE" id="PS00108">
    <property type="entry name" value="PROTEIN_KINASE_ST"/>
    <property type="match status" value="1"/>
</dbReference>
<evidence type="ECO:0000256" key="4">
    <source>
        <dbReference type="ARBA" id="ARBA00022840"/>
    </source>
</evidence>
<keyword evidence="1" id="KW-0808">Transferase</keyword>
<gene>
    <name evidence="10" type="ORF">ABL78_5360</name>
    <name evidence="9" type="ORF">LSFL1J6_05</name>
</gene>
<evidence type="ECO:0000256" key="6">
    <source>
        <dbReference type="PROSITE-ProRule" id="PRU10141"/>
    </source>
</evidence>
<reference evidence="9" key="1">
    <citation type="submission" date="2009-05" db="EMBL/GenBank/DDBJ databases">
        <title>The evolution of amastin surface glycoproteins in trypanosomatid parasites.</title>
        <authorList>
            <person name="Jackson A.P."/>
        </authorList>
    </citation>
    <scope>NUCLEOTIDE SEQUENCE</scope>
    <source>
        <strain evidence="9">ATCC 30220</strain>
    </source>
</reference>
<dbReference type="InterPro" id="IPR008271">
    <property type="entry name" value="Ser/Thr_kinase_AS"/>
</dbReference>
<evidence type="ECO:0000256" key="1">
    <source>
        <dbReference type="ARBA" id="ARBA00022679"/>
    </source>
</evidence>
<evidence type="ECO:0000313" key="9">
    <source>
        <dbReference type="EMBL" id="ACS87894.1"/>
    </source>
</evidence>
<dbReference type="InterPro" id="IPR011009">
    <property type="entry name" value="Kinase-like_dom_sf"/>
</dbReference>
<dbReference type="PROSITE" id="PS00107">
    <property type="entry name" value="PROTEIN_KINASE_ATP"/>
    <property type="match status" value="1"/>
</dbReference>
<proteinExistence type="inferred from homology"/>
<keyword evidence="4 6" id="KW-0067">ATP-binding</keyword>
<sequence length="1000" mass="106550">MEDENSSKAVLLLPSTHALAPSRTTPPLQAASTATRAGGATLSSSVTTSAALHPAQATPETSPLCPPPPLQQQSRARAMATNVTCFESDSNDEQPLFQHPQMSASSPMSQTTLPWCSGSATPHAALLGGLGNADNGNSADGLFPVTALHTEFASTSAGQSITVGHDTSNHHPPTTIAKQKRAYGPAASAVRSAIPVTYVDSSNSESISNASLGGVGRMGGPHGCNSHNNVGAHRSLFRPVAPAHGATPASPPMAGPSRWGQRLRGDENGNGVMPTPPMTPTLAGDTVLVMEPPTPAKQRRTIHTGTTAGGNEGSDYASFGPRLWTNTTSAASTNPYSPLSASAAAAAAAVGAASPSKASTRTMFSQLVPQTSPSFPRITTPSTTNIVGAPSLSFKFHKREGSRKRSADVLSQFSALDLDETPATPYGQTVMNGRLSSVGGVMNNYSSNIFPSQPSASLAALRGGNCGGTTYGPLSPLVGGYATPVTLSQQIGGSNTSQMLLHPSQDILDMSQADTECSNFLARRIVNDYNEVRLLGRGSFGSVSLYKEISSGDYVAVKMSPPLRAPDMERRYRRERSIMGMVRGMPHIVQLSAAWEEGRVPRMYLQLEYCPGGSLAALASAKQSRNEIWAEEEVKVFLVHMSIALDALHRANIAHVDFKPDNVLIDKDGVYKLSDFGCSVLLDDNGRPRVETQNGYGTSPSPGKVQLQQHLAHRGGGVGSTDNKDGGYGSSPGKNDAAEGIGAATTMVTHFNWNDVNETSTASVDEGDCRYLCADMLNEKRHFKAGDMFSLGMSLYELMSGQPLPRNGDQFLSLRRQVPAEMLRRRGYSSSLVKLVAALLHSDPTQRPTARQVLQYLRPSGTELQLLADPSAMRQWTTSVETFTALKEQQQQHEQDQSSDEIASPRATVAALRYVSVLMEGSCWLLTTTQQDVHRAQAKVAAEGSDEEAEQHRQQQRVRQCLPLPPQLSRRCGEPGEGVHDLPVSPTMREEACTPTTLNY</sequence>
<dbReference type="GO" id="GO:0004672">
    <property type="term" value="F:protein kinase activity"/>
    <property type="evidence" value="ECO:0007669"/>
    <property type="project" value="InterPro"/>
</dbReference>
<keyword evidence="2 6" id="KW-0547">Nucleotide-binding</keyword>